<dbReference type="PANTHER" id="PTHR33734">
    <property type="entry name" value="LYSM DOMAIN-CONTAINING GPI-ANCHORED PROTEIN 2"/>
    <property type="match status" value="1"/>
</dbReference>
<dbReference type="PROSITE" id="PS51782">
    <property type="entry name" value="LYSM"/>
    <property type="match status" value="1"/>
</dbReference>
<dbReference type="InterPro" id="IPR018392">
    <property type="entry name" value="LysM"/>
</dbReference>
<evidence type="ECO:0000313" key="3">
    <source>
        <dbReference type="Proteomes" id="UP001224418"/>
    </source>
</evidence>
<keyword evidence="3" id="KW-1185">Reference proteome</keyword>
<comment type="caution">
    <text evidence="2">The sequence shown here is derived from an EMBL/GenBank/DDBJ whole genome shotgun (WGS) entry which is preliminary data.</text>
</comment>
<accession>A0ABU0JMS3</accession>
<gene>
    <name evidence="2" type="ORF">QOZ93_000071</name>
</gene>
<name>A0ABU0JMS3_HATLI</name>
<dbReference type="InterPro" id="IPR024300">
    <property type="entry name" value="SipL_SPOCS_dom"/>
</dbReference>
<dbReference type="PANTHER" id="PTHR33734:SF22">
    <property type="entry name" value="MEMBRANE-BOUND LYTIC MUREIN TRANSGLYCOSYLASE D"/>
    <property type="match status" value="1"/>
</dbReference>
<organism evidence="2 3">
    <name type="scientific">Hathewaya limosa</name>
    <name type="common">Clostridium limosum</name>
    <dbReference type="NCBI Taxonomy" id="1536"/>
    <lineage>
        <taxon>Bacteria</taxon>
        <taxon>Bacillati</taxon>
        <taxon>Bacillota</taxon>
        <taxon>Clostridia</taxon>
        <taxon>Eubacteriales</taxon>
        <taxon>Clostridiaceae</taxon>
        <taxon>Hathewaya</taxon>
    </lineage>
</organism>
<dbReference type="CDD" id="cd00118">
    <property type="entry name" value="LysM"/>
    <property type="match status" value="1"/>
</dbReference>
<dbReference type="Proteomes" id="UP001224418">
    <property type="component" value="Unassembled WGS sequence"/>
</dbReference>
<dbReference type="RefSeq" id="WP_307354692.1">
    <property type="nucleotide sequence ID" value="NZ_BAAACJ010000024.1"/>
</dbReference>
<dbReference type="EMBL" id="JAUSWN010000001">
    <property type="protein sequence ID" value="MDQ0478370.1"/>
    <property type="molecule type" value="Genomic_DNA"/>
</dbReference>
<dbReference type="Pfam" id="PF12673">
    <property type="entry name" value="SipL"/>
    <property type="match status" value="3"/>
</dbReference>
<evidence type="ECO:0000259" key="1">
    <source>
        <dbReference type="PROSITE" id="PS51782"/>
    </source>
</evidence>
<proteinExistence type="predicted"/>
<reference evidence="2 3" key="1">
    <citation type="submission" date="2023-07" db="EMBL/GenBank/DDBJ databases">
        <title>Genomic Encyclopedia of Type Strains, Phase IV (KMG-IV): sequencing the most valuable type-strain genomes for metagenomic binning, comparative biology and taxonomic classification.</title>
        <authorList>
            <person name="Goeker M."/>
        </authorList>
    </citation>
    <scope>NUCLEOTIDE SEQUENCE [LARGE SCALE GENOMIC DNA]</scope>
    <source>
        <strain evidence="2 3">DSM 1400</strain>
    </source>
</reference>
<protein>
    <recommendedName>
        <fullName evidence="1">LysM domain-containing protein</fullName>
    </recommendedName>
</protein>
<dbReference type="InterPro" id="IPR036779">
    <property type="entry name" value="LysM_dom_sf"/>
</dbReference>
<evidence type="ECO:0000313" key="2">
    <source>
        <dbReference type="EMBL" id="MDQ0478370.1"/>
    </source>
</evidence>
<dbReference type="SMART" id="SM00257">
    <property type="entry name" value="LysM"/>
    <property type="match status" value="1"/>
</dbReference>
<dbReference type="SUPFAM" id="SSF54106">
    <property type="entry name" value="LysM domain"/>
    <property type="match status" value="1"/>
</dbReference>
<feature type="domain" description="LysM" evidence="1">
    <location>
        <begin position="469"/>
        <end position="513"/>
    </location>
</feature>
<dbReference type="Pfam" id="PF01476">
    <property type="entry name" value="LysM"/>
    <property type="match status" value="1"/>
</dbReference>
<sequence length="519" mass="59312">MELIKENIEYEQLLGENCADTVLRDEYVIPDTHPDVGEILMLDARTRVTSVQVLQDKVFVEGVVDYNLMYLNKNEGVSEVHGVNYSTAFTNNIDCRGALSDMNCDAECFVEHMECSIVNERKVCIEGIIKLKTEIYNKRGYEIVKDVEGSDDIQFWKEPIQVDKVIENISTDLMAESHMKVPMEKPQIDKVMKWNVNLHKKDVKLLEGKLKIEAWANIKILYKAPENNRDIYSIEDDVLVQKEVSVEKIKEGMNNYTSYEILDLDYVTKEDDLGENRLMDIVLMCKANTTIMNKEEIQIIEDAYSPSMLLGMEKQKYDMNIIQNQVCVEKVIRGDIEVDMEMPSPREIILCKSTLNVTDKKIVEDRVVIEGVMDVTVLYRSNEEQTPIYCIQDQIPFSSPVDMPGTKIHMQAVSKISLEDVAADIQAGNISVKAVAKVYVRVNYIESKEFLINIGESEGELPKKKASIIIYVVQKGDTLWKIAKRYNTTIENIVKVNNIEEPEKLKEGTKLIIPGRAII</sequence>
<dbReference type="Gene3D" id="3.10.350.10">
    <property type="entry name" value="LysM domain"/>
    <property type="match status" value="1"/>
</dbReference>